<dbReference type="SUPFAM" id="SSF57667">
    <property type="entry name" value="beta-beta-alpha zinc fingers"/>
    <property type="match status" value="1"/>
</dbReference>
<evidence type="ECO:0000256" key="2">
    <source>
        <dbReference type="ARBA" id="ARBA00006991"/>
    </source>
</evidence>
<dbReference type="Pfam" id="PF00096">
    <property type="entry name" value="zf-C2H2"/>
    <property type="match status" value="2"/>
</dbReference>
<protein>
    <submittedName>
        <fullName evidence="14">C2H2 finger domain-containing protein</fullName>
    </submittedName>
</protein>
<keyword evidence="15" id="KW-1185">Reference proteome</keyword>
<dbReference type="Gene3D" id="3.30.160.60">
    <property type="entry name" value="Classic Zinc Finger"/>
    <property type="match status" value="2"/>
</dbReference>
<evidence type="ECO:0000256" key="8">
    <source>
        <dbReference type="ARBA" id="ARBA00023125"/>
    </source>
</evidence>
<feature type="compositionally biased region" description="Basic and acidic residues" evidence="12">
    <location>
        <begin position="476"/>
        <end position="499"/>
    </location>
</feature>
<dbReference type="AlphaFoldDB" id="A0A545VU05"/>
<dbReference type="EMBL" id="SPUK01000012">
    <property type="protein sequence ID" value="TQV93458.1"/>
    <property type="molecule type" value="Genomic_DNA"/>
</dbReference>
<feature type="compositionally biased region" description="Low complexity" evidence="12">
    <location>
        <begin position="344"/>
        <end position="355"/>
    </location>
</feature>
<dbReference type="SMART" id="SM00355">
    <property type="entry name" value="ZnF_C2H2"/>
    <property type="match status" value="2"/>
</dbReference>
<proteinExistence type="inferred from homology"/>
<feature type="compositionally biased region" description="Polar residues" evidence="12">
    <location>
        <begin position="218"/>
        <end position="252"/>
    </location>
</feature>
<dbReference type="OrthoDB" id="8922241at2759"/>
<dbReference type="STRING" id="43265.A0A545VU05"/>
<dbReference type="GO" id="GO:0005634">
    <property type="term" value="C:nucleus"/>
    <property type="evidence" value="ECO:0007669"/>
    <property type="project" value="UniProtKB-SubCell"/>
</dbReference>
<evidence type="ECO:0000313" key="14">
    <source>
        <dbReference type="EMBL" id="TQV93458.1"/>
    </source>
</evidence>
<dbReference type="PANTHER" id="PTHR24408:SF58">
    <property type="entry name" value="TRANSCRIPTION FACTOR (TFIIIA), PUTATIVE (AFU_ORTHOLOGUE AFUA_1G05150)-RELATED"/>
    <property type="match status" value="1"/>
</dbReference>
<evidence type="ECO:0000256" key="12">
    <source>
        <dbReference type="SAM" id="MobiDB-lite"/>
    </source>
</evidence>
<feature type="region of interest" description="Disordered" evidence="12">
    <location>
        <begin position="475"/>
        <end position="499"/>
    </location>
</feature>
<feature type="compositionally biased region" description="Low complexity" evidence="12">
    <location>
        <begin position="193"/>
        <end position="207"/>
    </location>
</feature>
<comment type="similarity">
    <text evidence="2">Belongs to the krueppel C2H2-type zinc-finger protein family.</text>
</comment>
<feature type="region of interest" description="Disordered" evidence="12">
    <location>
        <begin position="323"/>
        <end position="364"/>
    </location>
</feature>
<sequence length="499" mass="53561">MGHQTTDGRAWDFSPIFILSILHVKDIYPTPNNTSFILIHRHSQPPPPSPTSNKTFAPKHHRRFHAQPRPTSSPPPPPTAPSSPLSLTSPIASLLSAAATDAHYAHYATAPEMEAITSFSQRRPAAGSLPAFSLPPPNAEIPNGLSPSLSSVHTGGSQTSQHHQSMHSYTFGGSSMHTNNSNNGSMPQGPGNGASWSGSWNSNNNASYPPGQHPLPNSPYSRHSMSSSANGNTSNDGANNAMAFSNPRTTASPAAGPDALSAPPFDQSQQHYVTHNPHPMATGAPQHPGLMATSSQPPAQSPLAAHSDGYAHAYAAHTRPGSNPSYYASSGPSQFSSYPPPQHSPTHSSPTTGSPGARGIGALPNSMGYRYGTYGQPPMPGTVMSNMHHPGGQMSMIPGMSQHQGYSSQMVYPHHPAPQPQSERPFKCDQCIQSFSRNHDLKRHKRIHLAVKPFPCNFCSKSFSRKDALKRHRLVKGCETRTGDQNDDASRRQNERERD</sequence>
<dbReference type="GO" id="GO:0043565">
    <property type="term" value="F:sequence-specific DNA binding"/>
    <property type="evidence" value="ECO:0007669"/>
    <property type="project" value="TreeGrafter"/>
</dbReference>
<dbReference type="InterPro" id="IPR013087">
    <property type="entry name" value="Znf_C2H2_type"/>
</dbReference>
<keyword evidence="7" id="KW-0805">Transcription regulation</keyword>
<feature type="compositionally biased region" description="Low complexity" evidence="12">
    <location>
        <begin position="153"/>
        <end position="163"/>
    </location>
</feature>
<keyword evidence="3" id="KW-0479">Metal-binding</keyword>
<evidence type="ECO:0000256" key="11">
    <source>
        <dbReference type="PROSITE-ProRule" id="PRU00042"/>
    </source>
</evidence>
<feature type="compositionally biased region" description="Pro residues" evidence="12">
    <location>
        <begin position="71"/>
        <end position="81"/>
    </location>
</feature>
<dbReference type="GO" id="GO:0000981">
    <property type="term" value="F:DNA-binding transcription factor activity, RNA polymerase II-specific"/>
    <property type="evidence" value="ECO:0007669"/>
    <property type="project" value="TreeGrafter"/>
</dbReference>
<gene>
    <name evidence="14" type="ORF">IF1G_08036</name>
</gene>
<evidence type="ECO:0000256" key="6">
    <source>
        <dbReference type="ARBA" id="ARBA00022833"/>
    </source>
</evidence>
<feature type="compositionally biased region" description="Polar residues" evidence="12">
    <location>
        <begin position="323"/>
        <end position="335"/>
    </location>
</feature>
<keyword evidence="4" id="KW-0677">Repeat</keyword>
<evidence type="ECO:0000256" key="3">
    <source>
        <dbReference type="ARBA" id="ARBA00022723"/>
    </source>
</evidence>
<evidence type="ECO:0000256" key="7">
    <source>
        <dbReference type="ARBA" id="ARBA00023015"/>
    </source>
</evidence>
<accession>A0A545VU05</accession>
<name>A0A545VU05_9HYPO</name>
<feature type="compositionally biased region" description="Polar residues" evidence="12">
    <location>
        <begin position="166"/>
        <end position="186"/>
    </location>
</feature>
<comment type="caution">
    <text evidence="14">The sequence shown here is derived from an EMBL/GenBank/DDBJ whole genome shotgun (WGS) entry which is preliminary data.</text>
</comment>
<dbReference type="InterPro" id="IPR036236">
    <property type="entry name" value="Znf_C2H2_sf"/>
</dbReference>
<reference evidence="14 15" key="1">
    <citation type="journal article" date="2019" name="Appl. Microbiol. Biotechnol.">
        <title>Genome sequence of Isaria javanica and comparative genome analysis insights into family S53 peptidase evolution in fungal entomopathogens.</title>
        <authorList>
            <person name="Lin R."/>
            <person name="Zhang X."/>
            <person name="Xin B."/>
            <person name="Zou M."/>
            <person name="Gao Y."/>
            <person name="Qin F."/>
            <person name="Hu Q."/>
            <person name="Xie B."/>
            <person name="Cheng X."/>
        </authorList>
    </citation>
    <scope>NUCLEOTIDE SEQUENCE [LARGE SCALE GENOMIC DNA]</scope>
    <source>
        <strain evidence="14 15">IJ1G</strain>
    </source>
</reference>
<dbReference type="PROSITE" id="PS00028">
    <property type="entry name" value="ZINC_FINGER_C2H2_1"/>
    <property type="match status" value="1"/>
</dbReference>
<evidence type="ECO:0000313" key="15">
    <source>
        <dbReference type="Proteomes" id="UP000315783"/>
    </source>
</evidence>
<keyword evidence="10" id="KW-0539">Nucleus</keyword>
<dbReference type="Proteomes" id="UP000315783">
    <property type="component" value="Unassembled WGS sequence"/>
</dbReference>
<organism evidence="14 15">
    <name type="scientific">Cordyceps javanica</name>
    <dbReference type="NCBI Taxonomy" id="43265"/>
    <lineage>
        <taxon>Eukaryota</taxon>
        <taxon>Fungi</taxon>
        <taxon>Dikarya</taxon>
        <taxon>Ascomycota</taxon>
        <taxon>Pezizomycotina</taxon>
        <taxon>Sordariomycetes</taxon>
        <taxon>Hypocreomycetidae</taxon>
        <taxon>Hypocreales</taxon>
        <taxon>Cordycipitaceae</taxon>
        <taxon>Cordyceps</taxon>
    </lineage>
</organism>
<dbReference type="PANTHER" id="PTHR24408">
    <property type="entry name" value="ZINC FINGER PROTEIN"/>
    <property type="match status" value="1"/>
</dbReference>
<evidence type="ECO:0000256" key="10">
    <source>
        <dbReference type="ARBA" id="ARBA00023242"/>
    </source>
</evidence>
<keyword evidence="8" id="KW-0238">DNA-binding</keyword>
<evidence type="ECO:0000256" key="4">
    <source>
        <dbReference type="ARBA" id="ARBA00022737"/>
    </source>
</evidence>
<feature type="compositionally biased region" description="Basic residues" evidence="12">
    <location>
        <begin position="57"/>
        <end position="66"/>
    </location>
</feature>
<comment type="subcellular location">
    <subcellularLocation>
        <location evidence="1">Nucleus</location>
    </subcellularLocation>
</comment>
<dbReference type="PROSITE" id="PS50157">
    <property type="entry name" value="ZINC_FINGER_C2H2_2"/>
    <property type="match status" value="2"/>
</dbReference>
<evidence type="ECO:0000259" key="13">
    <source>
        <dbReference type="PROSITE" id="PS50157"/>
    </source>
</evidence>
<evidence type="ECO:0000256" key="1">
    <source>
        <dbReference type="ARBA" id="ARBA00004123"/>
    </source>
</evidence>
<keyword evidence="5 11" id="KW-0863">Zinc-finger</keyword>
<feature type="region of interest" description="Disordered" evidence="12">
    <location>
        <begin position="39"/>
        <end position="87"/>
    </location>
</feature>
<keyword evidence="6" id="KW-0862">Zinc</keyword>
<evidence type="ECO:0000256" key="5">
    <source>
        <dbReference type="ARBA" id="ARBA00022771"/>
    </source>
</evidence>
<dbReference type="FunFam" id="3.30.160.60:FF:000065">
    <property type="entry name" value="B-cell CLL/lymphoma 6, member B"/>
    <property type="match status" value="1"/>
</dbReference>
<evidence type="ECO:0000256" key="9">
    <source>
        <dbReference type="ARBA" id="ARBA00023163"/>
    </source>
</evidence>
<dbReference type="GO" id="GO:0008270">
    <property type="term" value="F:zinc ion binding"/>
    <property type="evidence" value="ECO:0007669"/>
    <property type="project" value="UniProtKB-KW"/>
</dbReference>
<feature type="domain" description="C2H2-type" evidence="13">
    <location>
        <begin position="426"/>
        <end position="453"/>
    </location>
</feature>
<feature type="domain" description="C2H2-type" evidence="13">
    <location>
        <begin position="454"/>
        <end position="486"/>
    </location>
</feature>
<dbReference type="FunFam" id="3.30.160.60:FF:001156">
    <property type="entry name" value="Zinc finger protein 407"/>
    <property type="match status" value="1"/>
</dbReference>
<feature type="region of interest" description="Disordered" evidence="12">
    <location>
        <begin position="127"/>
        <end position="305"/>
    </location>
</feature>
<keyword evidence="9" id="KW-0804">Transcription</keyword>